<protein>
    <submittedName>
        <fullName evidence="9">Multiple sugar transport system permease protein</fullName>
    </submittedName>
</protein>
<dbReference type="InterPro" id="IPR051393">
    <property type="entry name" value="ABC_transporter_permease"/>
</dbReference>
<dbReference type="InterPro" id="IPR035906">
    <property type="entry name" value="MetI-like_sf"/>
</dbReference>
<feature type="transmembrane region" description="Helical" evidence="7">
    <location>
        <begin position="12"/>
        <end position="32"/>
    </location>
</feature>
<dbReference type="InterPro" id="IPR000515">
    <property type="entry name" value="MetI-like"/>
</dbReference>
<dbReference type="Proteomes" id="UP000569914">
    <property type="component" value="Unassembled WGS sequence"/>
</dbReference>
<feature type="transmembrane region" description="Helical" evidence="7">
    <location>
        <begin position="109"/>
        <end position="129"/>
    </location>
</feature>
<dbReference type="GO" id="GO:0055085">
    <property type="term" value="P:transmembrane transport"/>
    <property type="evidence" value="ECO:0007669"/>
    <property type="project" value="InterPro"/>
</dbReference>
<accession>A0A7Y9I7A9</accession>
<feature type="transmembrane region" description="Helical" evidence="7">
    <location>
        <begin position="77"/>
        <end position="97"/>
    </location>
</feature>
<keyword evidence="2 7" id="KW-0813">Transport</keyword>
<comment type="caution">
    <text evidence="9">The sequence shown here is derived from an EMBL/GenBank/DDBJ whole genome shotgun (WGS) entry which is preliminary data.</text>
</comment>
<dbReference type="CDD" id="cd06261">
    <property type="entry name" value="TM_PBP2"/>
    <property type="match status" value="1"/>
</dbReference>
<evidence type="ECO:0000313" key="9">
    <source>
        <dbReference type="EMBL" id="NYE71613.1"/>
    </source>
</evidence>
<evidence type="ECO:0000256" key="5">
    <source>
        <dbReference type="ARBA" id="ARBA00022989"/>
    </source>
</evidence>
<organism evidence="9 10">
    <name type="scientific">Microlunatus parietis</name>
    <dbReference type="NCBI Taxonomy" id="682979"/>
    <lineage>
        <taxon>Bacteria</taxon>
        <taxon>Bacillati</taxon>
        <taxon>Actinomycetota</taxon>
        <taxon>Actinomycetes</taxon>
        <taxon>Propionibacteriales</taxon>
        <taxon>Propionibacteriaceae</taxon>
        <taxon>Microlunatus</taxon>
    </lineage>
</organism>
<sequence>MAAPHRERRRQMLWGYLLIAPNLAGLTLFYLWPVLQNLYFSLTEWLGFGRHVFAGLVNYLRLVNDELVLRSFLNTGLYALLTAPATIVISIVLAVLVSRKTKINAVYRVILLLPAVTMPVAVGMVWRWLFNGDYGLINQALAGVGLSKINWMSGSTALVSVAIVGVWSGVGYSIIVLLGGLQNIDRACYEAAALDGAGPVRTFVSITLPLLTPSIFFLTVTSVISSFQVFDLVFLMIDPGSSAIDETRTAVYSVYEQSFVMGDKGYGAAIAVVLFLAILIITIVQMRLQKRWVFYA</sequence>
<dbReference type="Gene3D" id="1.10.3720.10">
    <property type="entry name" value="MetI-like"/>
    <property type="match status" value="1"/>
</dbReference>
<dbReference type="Pfam" id="PF00528">
    <property type="entry name" value="BPD_transp_1"/>
    <property type="match status" value="1"/>
</dbReference>
<proteinExistence type="inferred from homology"/>
<keyword evidence="9" id="KW-0762">Sugar transport</keyword>
<dbReference type="PANTHER" id="PTHR30193">
    <property type="entry name" value="ABC TRANSPORTER PERMEASE PROTEIN"/>
    <property type="match status" value="1"/>
</dbReference>
<name>A0A7Y9I7A9_9ACTN</name>
<reference evidence="9 10" key="1">
    <citation type="submission" date="2020-07" db="EMBL/GenBank/DDBJ databases">
        <title>Sequencing the genomes of 1000 actinobacteria strains.</title>
        <authorList>
            <person name="Klenk H.-P."/>
        </authorList>
    </citation>
    <scope>NUCLEOTIDE SEQUENCE [LARGE SCALE GENOMIC DNA]</scope>
    <source>
        <strain evidence="9 10">DSM 22083</strain>
    </source>
</reference>
<feature type="transmembrane region" description="Helical" evidence="7">
    <location>
        <begin position="149"/>
        <end position="178"/>
    </location>
</feature>
<dbReference type="RefSeq" id="WP_179751883.1">
    <property type="nucleotide sequence ID" value="NZ_JACCBU010000001.1"/>
</dbReference>
<evidence type="ECO:0000256" key="2">
    <source>
        <dbReference type="ARBA" id="ARBA00022448"/>
    </source>
</evidence>
<dbReference type="GO" id="GO:0005886">
    <property type="term" value="C:plasma membrane"/>
    <property type="evidence" value="ECO:0007669"/>
    <property type="project" value="UniProtKB-SubCell"/>
</dbReference>
<evidence type="ECO:0000256" key="7">
    <source>
        <dbReference type="RuleBase" id="RU363032"/>
    </source>
</evidence>
<keyword evidence="10" id="KW-1185">Reference proteome</keyword>
<evidence type="ECO:0000256" key="6">
    <source>
        <dbReference type="ARBA" id="ARBA00023136"/>
    </source>
</evidence>
<keyword evidence="3" id="KW-1003">Cell membrane</keyword>
<comment type="subcellular location">
    <subcellularLocation>
        <location evidence="1 7">Cell membrane</location>
        <topology evidence="1 7">Multi-pass membrane protein</topology>
    </subcellularLocation>
</comment>
<feature type="transmembrane region" description="Helical" evidence="7">
    <location>
        <begin position="265"/>
        <end position="284"/>
    </location>
</feature>
<evidence type="ECO:0000259" key="8">
    <source>
        <dbReference type="PROSITE" id="PS50928"/>
    </source>
</evidence>
<gene>
    <name evidence="9" type="ORF">BKA15_002942</name>
</gene>
<keyword evidence="6 7" id="KW-0472">Membrane</keyword>
<dbReference type="PANTHER" id="PTHR30193:SF37">
    <property type="entry name" value="INNER MEMBRANE ABC TRANSPORTER PERMEASE PROTEIN YCJO"/>
    <property type="match status" value="1"/>
</dbReference>
<evidence type="ECO:0000256" key="3">
    <source>
        <dbReference type="ARBA" id="ARBA00022475"/>
    </source>
</evidence>
<dbReference type="SUPFAM" id="SSF161098">
    <property type="entry name" value="MetI-like"/>
    <property type="match status" value="1"/>
</dbReference>
<dbReference type="AlphaFoldDB" id="A0A7Y9I7A9"/>
<dbReference type="PROSITE" id="PS50928">
    <property type="entry name" value="ABC_TM1"/>
    <property type="match status" value="1"/>
</dbReference>
<dbReference type="EMBL" id="JACCBU010000001">
    <property type="protein sequence ID" value="NYE71613.1"/>
    <property type="molecule type" value="Genomic_DNA"/>
</dbReference>
<evidence type="ECO:0000256" key="4">
    <source>
        <dbReference type="ARBA" id="ARBA00022692"/>
    </source>
</evidence>
<evidence type="ECO:0000313" key="10">
    <source>
        <dbReference type="Proteomes" id="UP000569914"/>
    </source>
</evidence>
<feature type="domain" description="ABC transmembrane type-1" evidence="8">
    <location>
        <begin position="72"/>
        <end position="285"/>
    </location>
</feature>
<comment type="similarity">
    <text evidence="7">Belongs to the binding-protein-dependent transport system permease family.</text>
</comment>
<evidence type="ECO:0000256" key="1">
    <source>
        <dbReference type="ARBA" id="ARBA00004651"/>
    </source>
</evidence>
<keyword evidence="5 7" id="KW-1133">Transmembrane helix</keyword>
<keyword evidence="4 7" id="KW-0812">Transmembrane</keyword>